<dbReference type="Proteomes" id="UP000319852">
    <property type="component" value="Chromosome"/>
</dbReference>
<organism evidence="2 3">
    <name type="scientific">Adhaeretor mobilis</name>
    <dbReference type="NCBI Taxonomy" id="1930276"/>
    <lineage>
        <taxon>Bacteria</taxon>
        <taxon>Pseudomonadati</taxon>
        <taxon>Planctomycetota</taxon>
        <taxon>Planctomycetia</taxon>
        <taxon>Pirellulales</taxon>
        <taxon>Lacipirellulaceae</taxon>
        <taxon>Adhaeretor</taxon>
    </lineage>
</organism>
<dbReference type="InterPro" id="IPR015943">
    <property type="entry name" value="WD40/YVTN_repeat-like_dom_sf"/>
</dbReference>
<dbReference type="InterPro" id="IPR018391">
    <property type="entry name" value="PQQ_b-propeller_rpt"/>
</dbReference>
<dbReference type="PANTHER" id="PTHR34512:SF30">
    <property type="entry name" value="OUTER MEMBRANE PROTEIN ASSEMBLY FACTOR BAMB"/>
    <property type="match status" value="1"/>
</dbReference>
<dbReference type="InterPro" id="IPR011047">
    <property type="entry name" value="Quinoprotein_ADH-like_sf"/>
</dbReference>
<dbReference type="InterPro" id="IPR002372">
    <property type="entry name" value="PQQ_rpt_dom"/>
</dbReference>
<reference evidence="2 3" key="1">
    <citation type="submission" date="2019-02" db="EMBL/GenBank/DDBJ databases">
        <title>Deep-cultivation of Planctomycetes and their phenomic and genomic characterization uncovers novel biology.</title>
        <authorList>
            <person name="Wiegand S."/>
            <person name="Jogler M."/>
            <person name="Boedeker C."/>
            <person name="Pinto D."/>
            <person name="Vollmers J."/>
            <person name="Rivas-Marin E."/>
            <person name="Kohn T."/>
            <person name="Peeters S.H."/>
            <person name="Heuer A."/>
            <person name="Rast P."/>
            <person name="Oberbeckmann S."/>
            <person name="Bunk B."/>
            <person name="Jeske O."/>
            <person name="Meyerdierks A."/>
            <person name="Storesund J.E."/>
            <person name="Kallscheuer N."/>
            <person name="Luecker S."/>
            <person name="Lage O.M."/>
            <person name="Pohl T."/>
            <person name="Merkel B.J."/>
            <person name="Hornburger P."/>
            <person name="Mueller R.-W."/>
            <person name="Bruemmer F."/>
            <person name="Labrenz M."/>
            <person name="Spormann A.M."/>
            <person name="Op den Camp H."/>
            <person name="Overmann J."/>
            <person name="Amann R."/>
            <person name="Jetten M.S.M."/>
            <person name="Mascher T."/>
            <person name="Medema M.H."/>
            <person name="Devos D.P."/>
            <person name="Kaster A.-K."/>
            <person name="Ovreas L."/>
            <person name="Rohde M."/>
            <person name="Galperin M.Y."/>
            <person name="Jogler C."/>
        </authorList>
    </citation>
    <scope>NUCLEOTIDE SEQUENCE [LARGE SCALE GENOMIC DNA]</scope>
    <source>
        <strain evidence="2 3">HG15A2</strain>
    </source>
</reference>
<dbReference type="RefSeq" id="WP_145060732.1">
    <property type="nucleotide sequence ID" value="NZ_CP036263.1"/>
</dbReference>
<keyword evidence="3" id="KW-1185">Reference proteome</keyword>
<proteinExistence type="predicted"/>
<dbReference type="OrthoDB" id="244732at2"/>
<dbReference type="KEGG" id="amob:HG15A2_28480"/>
<feature type="domain" description="Pyrrolo-quinoline quinone repeat" evidence="1">
    <location>
        <begin position="67"/>
        <end position="220"/>
    </location>
</feature>
<dbReference type="PANTHER" id="PTHR34512">
    <property type="entry name" value="CELL SURFACE PROTEIN"/>
    <property type="match status" value="1"/>
</dbReference>
<dbReference type="SUPFAM" id="SSF50998">
    <property type="entry name" value="Quinoprotein alcohol dehydrogenase-like"/>
    <property type="match status" value="1"/>
</dbReference>
<accession>A0A517MXB8</accession>
<protein>
    <submittedName>
        <fullName evidence="2">Outer membrane biogenesis protein BamB</fullName>
    </submittedName>
</protein>
<sequence length="428" mass="46592">MRQYFRTVNYRRASVSPLAFAVALLLCGASSKRVIAEDWLGFRGDSRSISETAQLPTDWSVDTCENIAWEVDLPGRGVSSPIVVDGRVVVTCSSGPREDRLHVIAFDQVSGKQLWKRNFWATGRTLCNATSAVAANTPVSDGERIYAFFSSNDLVALDLDGNVQWVRGLQLNFPQAGNDVGMSSSPVVSGGSVVVQSEALGASFVAAFDCRTGEMLWDLNRPLEATWSSPVALKVEKGRQFIDAVAVQSRTRLDVYAAQTGESLWSQEIECETIASCVSGDLLYVPSKGIKSYHVELESEETVKPQWQENRLQMGSPSPVIDGNRAFVINRSGVLKCGATDKAKGVKPWDLRLKGRFWATPVLTSEAIYCINSDGLAFVVSLGSKGSSKKGKIISKPDFGEAVLGSPAVADDAMFVRSHKHLWKISEK</sequence>
<evidence type="ECO:0000259" key="1">
    <source>
        <dbReference type="Pfam" id="PF13360"/>
    </source>
</evidence>
<dbReference type="Pfam" id="PF13360">
    <property type="entry name" value="PQQ_2"/>
    <property type="match status" value="1"/>
</dbReference>
<dbReference type="SMART" id="SM00564">
    <property type="entry name" value="PQQ"/>
    <property type="match status" value="3"/>
</dbReference>
<name>A0A517MXB8_9BACT</name>
<dbReference type="Gene3D" id="2.130.10.10">
    <property type="entry name" value="YVTN repeat-like/Quinoprotein amine dehydrogenase"/>
    <property type="match status" value="2"/>
</dbReference>
<dbReference type="AlphaFoldDB" id="A0A517MXB8"/>
<dbReference type="EMBL" id="CP036263">
    <property type="protein sequence ID" value="QDS99524.1"/>
    <property type="molecule type" value="Genomic_DNA"/>
</dbReference>
<gene>
    <name evidence="2" type="ORF">HG15A2_28480</name>
</gene>
<evidence type="ECO:0000313" key="2">
    <source>
        <dbReference type="EMBL" id="QDS99524.1"/>
    </source>
</evidence>
<evidence type="ECO:0000313" key="3">
    <source>
        <dbReference type="Proteomes" id="UP000319852"/>
    </source>
</evidence>